<organism evidence="3 4">
    <name type="scientific">Gillisia lutea</name>
    <dbReference type="NCBI Taxonomy" id="2909668"/>
    <lineage>
        <taxon>Bacteria</taxon>
        <taxon>Pseudomonadati</taxon>
        <taxon>Bacteroidota</taxon>
        <taxon>Flavobacteriia</taxon>
        <taxon>Flavobacteriales</taxon>
        <taxon>Flavobacteriaceae</taxon>
        <taxon>Gillisia</taxon>
    </lineage>
</organism>
<keyword evidence="1" id="KW-0472">Membrane</keyword>
<dbReference type="SMART" id="SM00014">
    <property type="entry name" value="acidPPc"/>
    <property type="match status" value="1"/>
</dbReference>
<dbReference type="PANTHER" id="PTHR14969:SF13">
    <property type="entry name" value="AT30094P"/>
    <property type="match status" value="1"/>
</dbReference>
<feature type="transmembrane region" description="Helical" evidence="1">
    <location>
        <begin position="56"/>
        <end position="75"/>
    </location>
</feature>
<feature type="transmembrane region" description="Helical" evidence="1">
    <location>
        <begin position="107"/>
        <end position="128"/>
    </location>
</feature>
<keyword evidence="1" id="KW-1133">Transmembrane helix</keyword>
<evidence type="ECO:0000313" key="3">
    <source>
        <dbReference type="EMBL" id="MCF4102090.1"/>
    </source>
</evidence>
<accession>A0ABS9EJV4</accession>
<dbReference type="RefSeq" id="WP_236134239.1">
    <property type="nucleotide sequence ID" value="NZ_JAKGTH010000009.1"/>
</dbReference>
<proteinExistence type="predicted"/>
<keyword evidence="4" id="KW-1185">Reference proteome</keyword>
<dbReference type="SUPFAM" id="SSF48317">
    <property type="entry name" value="Acid phosphatase/Vanadium-dependent haloperoxidase"/>
    <property type="match status" value="1"/>
</dbReference>
<reference evidence="3" key="1">
    <citation type="submission" date="2022-01" db="EMBL/GenBank/DDBJ databases">
        <title>Gillisia lutea sp. nov., isolated from marine plastic residues from the Malvarosa beach (Valencia, Spain).</title>
        <authorList>
            <person name="Vidal-Verdu A."/>
            <person name="Molina-Menor E."/>
            <person name="Satari L."/>
            <person name="Pascual J."/>
            <person name="Pereto J."/>
            <person name="Porcar M."/>
        </authorList>
    </citation>
    <scope>NUCLEOTIDE SEQUENCE</scope>
    <source>
        <strain evidence="3">M10.2A</strain>
    </source>
</reference>
<feature type="transmembrane region" description="Helical" evidence="1">
    <location>
        <begin position="161"/>
        <end position="182"/>
    </location>
</feature>
<gene>
    <name evidence="3" type="ORF">L1I30_10465</name>
</gene>
<dbReference type="CDD" id="cd03395">
    <property type="entry name" value="PAP2_like_4"/>
    <property type="match status" value="1"/>
</dbReference>
<evidence type="ECO:0000256" key="1">
    <source>
        <dbReference type="SAM" id="Phobius"/>
    </source>
</evidence>
<dbReference type="EMBL" id="JAKGTH010000009">
    <property type="protein sequence ID" value="MCF4102090.1"/>
    <property type="molecule type" value="Genomic_DNA"/>
</dbReference>
<feature type="transmembrane region" description="Helical" evidence="1">
    <location>
        <begin position="27"/>
        <end position="49"/>
    </location>
</feature>
<dbReference type="Gene3D" id="1.20.144.10">
    <property type="entry name" value="Phosphatidic acid phosphatase type 2/haloperoxidase"/>
    <property type="match status" value="1"/>
</dbReference>
<dbReference type="Proteomes" id="UP001179363">
    <property type="component" value="Unassembled WGS sequence"/>
</dbReference>
<dbReference type="InterPro" id="IPR000326">
    <property type="entry name" value="PAP2/HPO"/>
</dbReference>
<dbReference type="PANTHER" id="PTHR14969">
    <property type="entry name" value="SPHINGOSINE-1-PHOSPHATE PHOSPHOHYDROLASE"/>
    <property type="match status" value="1"/>
</dbReference>
<feature type="transmembrane region" description="Helical" evidence="1">
    <location>
        <begin position="135"/>
        <end position="155"/>
    </location>
</feature>
<comment type="caution">
    <text evidence="3">The sequence shown here is derived from an EMBL/GenBank/DDBJ whole genome shotgun (WGS) entry which is preliminary data.</text>
</comment>
<dbReference type="Pfam" id="PF01569">
    <property type="entry name" value="PAP2"/>
    <property type="match status" value="1"/>
</dbReference>
<feature type="domain" description="Phosphatidic acid phosphatase type 2/haloperoxidase" evidence="2">
    <location>
        <begin position="61"/>
        <end position="176"/>
    </location>
</feature>
<dbReference type="InterPro" id="IPR036938">
    <property type="entry name" value="PAP2/HPO_sf"/>
</dbReference>
<evidence type="ECO:0000313" key="4">
    <source>
        <dbReference type="Proteomes" id="UP001179363"/>
    </source>
</evidence>
<evidence type="ECO:0000259" key="2">
    <source>
        <dbReference type="SMART" id="SM00014"/>
    </source>
</evidence>
<keyword evidence="1" id="KW-0812">Transmembrane</keyword>
<protein>
    <submittedName>
        <fullName evidence="3">Phosphatase PAP2 family protein</fullName>
    </submittedName>
</protein>
<sequence>MLDKILAYDTELFLYLNNLGNSTWDPFWLLITDKWTAIPLYAFLLFLIFKRFGVKGTLVTIVLIALLITATDQLANVFKHGFERPRPCRAEGVMEFARYIAERCGRFGFYSAHASNSTALALFIGLMLKKVYPKLLWFLLIWALVVSYSRIYVGVHYPLDVLTGMTMGAIIGYLISLLHPVLMKKFKVPF</sequence>
<name>A0ABS9EJV4_9FLAO</name>